<reference evidence="3" key="1">
    <citation type="submission" date="2024-02" db="EMBL/GenBank/DDBJ databases">
        <title>Draft genome sequence of new strains in genus Ureaplasma.</title>
        <authorList>
            <person name="Nakajima Y."/>
            <person name="Segawa T."/>
        </authorList>
    </citation>
    <scope>NUCLEOTIDE SEQUENCE [LARGE SCALE GENOMIC DNA]</scope>
    <source>
        <strain evidence="3">OM1</strain>
    </source>
</reference>
<dbReference type="PANTHER" id="PTHR46434">
    <property type="entry name" value="GENETIC INTERACTOR OF PROHIBITINS 3, MITOCHONDRIAL"/>
    <property type="match status" value="1"/>
</dbReference>
<evidence type="ECO:0000313" key="3">
    <source>
        <dbReference type="EMBL" id="GAA5414537.1"/>
    </source>
</evidence>
<sequence>MKSYNVKCVGCGAYLNDDPKKTGYVAKFEENKTKYCQRCFRLINYGEIDNSNLDVGQIVQQIKEIDLDKAAHIFHVVDVLDLNDTVLTQFLDHQDKLTFVVNKVDCLPKRLNSQLTAQMIEKTIQSFGFRKPIILFTSANNKSSIKRLYNEVEKVQKKKMKAIFVGCTNVGKSSLINRMCELNEVKPELTISPYVNTTILLQKVKIGRCEIIDTPGLPMDQNILNYVGRAEVKKLTNFKNTRPKNYFINPEQSLMIEGLGFIDYLEGERATFTFYVSNEVTVRRTKFDKIDKIFYKRNELADIQVHYSDEPTFVTHTFELDPTRKHNLCISGIGLITLNRGIKKITVTMDQRVGVSVAKYAII</sequence>
<dbReference type="InterPro" id="IPR019988">
    <property type="entry name" value="GTP-bd_ribosome_bgen_YqeH"/>
</dbReference>
<dbReference type="Gene3D" id="3.40.50.300">
    <property type="entry name" value="P-loop containing nucleotide triphosphate hydrolases"/>
    <property type="match status" value="1"/>
</dbReference>
<dbReference type="SUPFAM" id="SSF52540">
    <property type="entry name" value="P-loop containing nucleoside triphosphate hydrolases"/>
    <property type="match status" value="1"/>
</dbReference>
<dbReference type="Pfam" id="PF01926">
    <property type="entry name" value="MMR_HSR1"/>
    <property type="match status" value="1"/>
</dbReference>
<evidence type="ECO:0000259" key="2">
    <source>
        <dbReference type="Pfam" id="PF21516"/>
    </source>
</evidence>
<comment type="caution">
    <text evidence="3">The sequence shown here is derived from an EMBL/GenBank/DDBJ whole genome shotgun (WGS) entry which is preliminary data.</text>
</comment>
<dbReference type="RefSeq" id="WP_353289699.1">
    <property type="nucleotide sequence ID" value="NZ_BAABQM010000001.1"/>
</dbReference>
<dbReference type="EMBL" id="BAABQM010000001">
    <property type="protein sequence ID" value="GAA5414537.1"/>
    <property type="molecule type" value="Genomic_DNA"/>
</dbReference>
<dbReference type="Pfam" id="PF21516">
    <property type="entry name" value="YqeH-like_C"/>
    <property type="match status" value="1"/>
</dbReference>
<evidence type="ECO:0000259" key="1">
    <source>
        <dbReference type="Pfam" id="PF01926"/>
    </source>
</evidence>
<proteinExistence type="predicted"/>
<dbReference type="InterPro" id="IPR048422">
    <property type="entry name" value="NOA1/YqeH-like_C"/>
</dbReference>
<keyword evidence="4" id="KW-1185">Reference proteome</keyword>
<dbReference type="PANTHER" id="PTHR46434:SF1">
    <property type="entry name" value="GENETIC INTERACTOR OF PROHIBITINS 3, MITOCHONDRIAL"/>
    <property type="match status" value="1"/>
</dbReference>
<name>A0ABP9U8Q1_9BACT</name>
<evidence type="ECO:0000313" key="4">
    <source>
        <dbReference type="Proteomes" id="UP001449582"/>
    </source>
</evidence>
<dbReference type="CDD" id="cd01855">
    <property type="entry name" value="YqeH"/>
    <property type="match status" value="1"/>
</dbReference>
<organism evidence="3 4">
    <name type="scientific">Ureaplasma ceti</name>
    <dbReference type="NCBI Taxonomy" id="3119530"/>
    <lineage>
        <taxon>Bacteria</taxon>
        <taxon>Bacillati</taxon>
        <taxon>Mycoplasmatota</taxon>
        <taxon>Mycoplasmoidales</taxon>
        <taxon>Mycoplasmoidaceae</taxon>
        <taxon>Ureaplasma</taxon>
    </lineage>
</organism>
<dbReference type="NCBIfam" id="TIGR03597">
    <property type="entry name" value="GTPase_YqeH"/>
    <property type="match status" value="1"/>
</dbReference>
<accession>A0ABP9U8Q1</accession>
<dbReference type="Proteomes" id="UP001449582">
    <property type="component" value="Unassembled WGS sequence"/>
</dbReference>
<dbReference type="InterPro" id="IPR027417">
    <property type="entry name" value="P-loop_NTPase"/>
</dbReference>
<protein>
    <submittedName>
        <fullName evidence="3">Ribosome biogenesis GTPase YqeH</fullName>
    </submittedName>
</protein>
<dbReference type="InterPro" id="IPR050896">
    <property type="entry name" value="Mito_lipid_metab_GTPase"/>
</dbReference>
<dbReference type="InterPro" id="IPR006073">
    <property type="entry name" value="GTP-bd"/>
</dbReference>
<gene>
    <name evidence="3" type="primary">yqeH</name>
    <name evidence="3" type="ORF">UREOM_2480</name>
</gene>
<feature type="domain" description="G" evidence="1">
    <location>
        <begin position="162"/>
        <end position="220"/>
    </location>
</feature>
<feature type="domain" description="NOA1/YqeH-like C-terminal" evidence="2">
    <location>
        <begin position="269"/>
        <end position="358"/>
    </location>
</feature>